<dbReference type="InterPro" id="IPR010982">
    <property type="entry name" value="Lambda_DNA-bd_dom_sf"/>
</dbReference>
<evidence type="ECO:0000256" key="4">
    <source>
        <dbReference type="SAM" id="MobiDB-lite"/>
    </source>
</evidence>
<keyword evidence="7" id="KW-1185">Reference proteome</keyword>
<dbReference type="InterPro" id="IPR028082">
    <property type="entry name" value="Peripla_BP_I"/>
</dbReference>
<feature type="compositionally biased region" description="Basic and acidic residues" evidence="4">
    <location>
        <begin position="383"/>
        <end position="393"/>
    </location>
</feature>
<name>A0ABV4FYT5_9BRAD</name>
<dbReference type="Proteomes" id="UP001565369">
    <property type="component" value="Unassembled WGS sequence"/>
</dbReference>
<dbReference type="InterPro" id="IPR046335">
    <property type="entry name" value="LacI/GalR-like_sensor"/>
</dbReference>
<evidence type="ECO:0000313" key="6">
    <source>
        <dbReference type="EMBL" id="MEY9456791.1"/>
    </source>
</evidence>
<protein>
    <submittedName>
        <fullName evidence="6">LacI family transcriptional regulator</fullName>
    </submittedName>
</protein>
<sequence length="393" mass="43858">MNRPPAKLTKQGIRAVAARAGVSTASVSRALNNPDAVSPSLRARIAQAIEAVGYIPHAPARILSSRRSRTLGAIVPTIDNTMFARGIASLQRYLSSVGYMLFLTTSGYDLDVELQQARNLIGRGVDGLVLRGDCHHEGLRKLLADNAVPFINVGIYQPDRPYPCVGTNNEAAAHRAAGHVIELGHRRIGIVSALQRNNDRAGARVAGFRRALAENGLELPPEWHVEVPYTLDDAREAARHLLNLKNRPTAVVCGNDVIAYGVLLEAERSGFSVPRDLSVVGFDDLDWSRHLRPSLTTIHVPTDETWQRAGEYLVRSLAGEQTIMHREIDFSLVVREVDGSASRTPEVRSSDEYQLFSHLRFSCRRDRRRRRHRRRDQQPVLRPRGDGDRHRRQ</sequence>
<proteinExistence type="predicted"/>
<gene>
    <name evidence="6" type="ORF">ABIG07_005739</name>
</gene>
<dbReference type="Pfam" id="PF13377">
    <property type="entry name" value="Peripla_BP_3"/>
    <property type="match status" value="1"/>
</dbReference>
<feature type="region of interest" description="Disordered" evidence="4">
    <location>
        <begin position="367"/>
        <end position="393"/>
    </location>
</feature>
<dbReference type="Gene3D" id="3.40.50.2300">
    <property type="match status" value="2"/>
</dbReference>
<dbReference type="InterPro" id="IPR000843">
    <property type="entry name" value="HTH_LacI"/>
</dbReference>
<dbReference type="Gene3D" id="1.10.260.40">
    <property type="entry name" value="lambda repressor-like DNA-binding domains"/>
    <property type="match status" value="1"/>
</dbReference>
<dbReference type="SUPFAM" id="SSF53822">
    <property type="entry name" value="Periplasmic binding protein-like I"/>
    <property type="match status" value="1"/>
</dbReference>
<dbReference type="PROSITE" id="PS50932">
    <property type="entry name" value="HTH_LACI_2"/>
    <property type="match status" value="1"/>
</dbReference>
<evidence type="ECO:0000313" key="7">
    <source>
        <dbReference type="Proteomes" id="UP001565369"/>
    </source>
</evidence>
<reference evidence="6 7" key="1">
    <citation type="submission" date="2024-07" db="EMBL/GenBank/DDBJ databases">
        <title>Genomic Encyclopedia of Type Strains, Phase V (KMG-V): Genome sequencing to study the core and pangenomes of soil and plant-associated prokaryotes.</title>
        <authorList>
            <person name="Whitman W."/>
        </authorList>
    </citation>
    <scope>NUCLEOTIDE SEQUENCE [LARGE SCALE GENOMIC DNA]</scope>
    <source>
        <strain evidence="6 7">USDA 152</strain>
    </source>
</reference>
<accession>A0ABV4FYT5</accession>
<feature type="domain" description="HTH lacI-type" evidence="5">
    <location>
        <begin position="13"/>
        <end position="65"/>
    </location>
</feature>
<comment type="caution">
    <text evidence="6">The sequence shown here is derived from an EMBL/GenBank/DDBJ whole genome shotgun (WGS) entry which is preliminary data.</text>
</comment>
<keyword evidence="1" id="KW-0805">Transcription regulation</keyword>
<evidence type="ECO:0000259" key="5">
    <source>
        <dbReference type="PROSITE" id="PS50932"/>
    </source>
</evidence>
<evidence type="ECO:0000256" key="3">
    <source>
        <dbReference type="ARBA" id="ARBA00023163"/>
    </source>
</evidence>
<dbReference type="EMBL" id="JBGBZJ010000003">
    <property type="protein sequence ID" value="MEY9456791.1"/>
    <property type="molecule type" value="Genomic_DNA"/>
</dbReference>
<dbReference type="SUPFAM" id="SSF47413">
    <property type="entry name" value="lambda repressor-like DNA-binding domains"/>
    <property type="match status" value="1"/>
</dbReference>
<evidence type="ECO:0000256" key="1">
    <source>
        <dbReference type="ARBA" id="ARBA00023015"/>
    </source>
</evidence>
<keyword evidence="3" id="KW-0804">Transcription</keyword>
<organism evidence="6 7">
    <name type="scientific">Bradyrhizobium ottawaense</name>
    <dbReference type="NCBI Taxonomy" id="931866"/>
    <lineage>
        <taxon>Bacteria</taxon>
        <taxon>Pseudomonadati</taxon>
        <taxon>Pseudomonadota</taxon>
        <taxon>Alphaproteobacteria</taxon>
        <taxon>Hyphomicrobiales</taxon>
        <taxon>Nitrobacteraceae</taxon>
        <taxon>Bradyrhizobium</taxon>
    </lineage>
</organism>
<dbReference type="Pfam" id="PF00356">
    <property type="entry name" value="LacI"/>
    <property type="match status" value="1"/>
</dbReference>
<dbReference type="CDD" id="cd01392">
    <property type="entry name" value="HTH_LacI"/>
    <property type="match status" value="1"/>
</dbReference>
<dbReference type="SMART" id="SM00354">
    <property type="entry name" value="HTH_LACI"/>
    <property type="match status" value="1"/>
</dbReference>
<dbReference type="PANTHER" id="PTHR30146:SF138">
    <property type="entry name" value="TRANSCRIPTIONAL REGULATORY PROTEIN"/>
    <property type="match status" value="1"/>
</dbReference>
<dbReference type="PANTHER" id="PTHR30146">
    <property type="entry name" value="LACI-RELATED TRANSCRIPTIONAL REPRESSOR"/>
    <property type="match status" value="1"/>
</dbReference>
<evidence type="ECO:0000256" key="2">
    <source>
        <dbReference type="ARBA" id="ARBA00023125"/>
    </source>
</evidence>
<keyword evidence="2" id="KW-0238">DNA-binding</keyword>
<dbReference type="CDD" id="cd06273">
    <property type="entry name" value="PBP1_LacI-like"/>
    <property type="match status" value="1"/>
</dbReference>